<accession>A0ACA9LTZ5</accession>
<dbReference type="Proteomes" id="UP000789920">
    <property type="component" value="Unassembled WGS sequence"/>
</dbReference>
<sequence>MQTQITNLQESIEIYSTELNEQGIHTTPMLRRQDAFYFENEEGLEMDD</sequence>
<dbReference type="EMBL" id="CAJVQC010004438">
    <property type="protein sequence ID" value="CAG8540519.1"/>
    <property type="molecule type" value="Genomic_DNA"/>
</dbReference>
<keyword evidence="2" id="KW-1185">Reference proteome</keyword>
<organism evidence="1 2">
    <name type="scientific">Racocetra persica</name>
    <dbReference type="NCBI Taxonomy" id="160502"/>
    <lineage>
        <taxon>Eukaryota</taxon>
        <taxon>Fungi</taxon>
        <taxon>Fungi incertae sedis</taxon>
        <taxon>Mucoromycota</taxon>
        <taxon>Glomeromycotina</taxon>
        <taxon>Glomeromycetes</taxon>
        <taxon>Diversisporales</taxon>
        <taxon>Gigasporaceae</taxon>
        <taxon>Racocetra</taxon>
    </lineage>
</organism>
<gene>
    <name evidence="1" type="ORF">RPERSI_LOCUS3532</name>
</gene>
<comment type="caution">
    <text evidence="1">The sequence shown here is derived from an EMBL/GenBank/DDBJ whole genome shotgun (WGS) entry which is preliminary data.</text>
</comment>
<evidence type="ECO:0000313" key="1">
    <source>
        <dbReference type="EMBL" id="CAG8540519.1"/>
    </source>
</evidence>
<reference evidence="1" key="1">
    <citation type="submission" date="2021-06" db="EMBL/GenBank/DDBJ databases">
        <authorList>
            <person name="Kallberg Y."/>
            <person name="Tangrot J."/>
            <person name="Rosling A."/>
        </authorList>
    </citation>
    <scope>NUCLEOTIDE SEQUENCE</scope>
    <source>
        <strain evidence="1">MA461A</strain>
    </source>
</reference>
<name>A0ACA9LTZ5_9GLOM</name>
<evidence type="ECO:0000313" key="2">
    <source>
        <dbReference type="Proteomes" id="UP000789920"/>
    </source>
</evidence>
<feature type="non-terminal residue" evidence="1">
    <location>
        <position position="48"/>
    </location>
</feature>
<protein>
    <submittedName>
        <fullName evidence="1">2512_t:CDS:1</fullName>
    </submittedName>
</protein>
<proteinExistence type="predicted"/>